<dbReference type="AlphaFoldDB" id="A0A372MH52"/>
<dbReference type="InterPro" id="IPR025959">
    <property type="entry name" value="Winged_HTH_dom"/>
</dbReference>
<reference evidence="4" key="1">
    <citation type="submission" date="2018-08" db="EMBL/GenBank/DDBJ databases">
        <authorList>
            <person name="Grouzdev D.S."/>
            <person name="Krutkina M.S."/>
        </authorList>
    </citation>
    <scope>NUCLEOTIDE SEQUENCE [LARGE SCALE GENOMIC DNA]</scope>
    <source>
        <strain evidence="4">4-11</strain>
    </source>
</reference>
<feature type="domain" description="Winged helix-turn helix" evidence="2">
    <location>
        <begin position="107"/>
        <end position="163"/>
    </location>
</feature>
<dbReference type="RefSeq" id="WP_117329873.1">
    <property type="nucleotide sequence ID" value="NZ_QUWK01000005.1"/>
</dbReference>
<reference evidence="3 4" key="2">
    <citation type="submission" date="2018-09" db="EMBL/GenBank/DDBJ databases">
        <title>Genome of Sphaerochaeta halotolerans strain 4-11.</title>
        <authorList>
            <person name="Nazina T.N."/>
            <person name="Sokolova D.S."/>
        </authorList>
    </citation>
    <scope>NUCLEOTIDE SEQUENCE [LARGE SCALE GENOMIC DNA]</scope>
    <source>
        <strain evidence="3 4">4-11</strain>
    </source>
</reference>
<accession>A0A372MH52</accession>
<dbReference type="Proteomes" id="UP000264002">
    <property type="component" value="Unassembled WGS sequence"/>
</dbReference>
<evidence type="ECO:0000313" key="4">
    <source>
        <dbReference type="Proteomes" id="UP000264002"/>
    </source>
</evidence>
<dbReference type="InterPro" id="IPR009057">
    <property type="entry name" value="Homeodomain-like_sf"/>
</dbReference>
<keyword evidence="4" id="KW-1185">Reference proteome</keyword>
<feature type="compositionally biased region" description="Basic and acidic residues" evidence="1">
    <location>
        <begin position="156"/>
        <end position="168"/>
    </location>
</feature>
<dbReference type="Pfam" id="PF13592">
    <property type="entry name" value="HTH_33"/>
    <property type="match status" value="1"/>
</dbReference>
<evidence type="ECO:0000313" key="3">
    <source>
        <dbReference type="EMBL" id="RFU95064.1"/>
    </source>
</evidence>
<organism evidence="3 4">
    <name type="scientific">Sphaerochaeta halotolerans</name>
    <dbReference type="NCBI Taxonomy" id="2293840"/>
    <lineage>
        <taxon>Bacteria</taxon>
        <taxon>Pseudomonadati</taxon>
        <taxon>Spirochaetota</taxon>
        <taxon>Spirochaetia</taxon>
        <taxon>Spirochaetales</taxon>
        <taxon>Sphaerochaetaceae</taxon>
        <taxon>Sphaerochaeta</taxon>
    </lineage>
</organism>
<dbReference type="SUPFAM" id="SSF46689">
    <property type="entry name" value="Homeodomain-like"/>
    <property type="match status" value="1"/>
</dbReference>
<name>A0A372MH52_9SPIR</name>
<feature type="region of interest" description="Disordered" evidence="1">
    <location>
        <begin position="145"/>
        <end position="179"/>
    </location>
</feature>
<protein>
    <submittedName>
        <fullName evidence="3">Transposase</fullName>
    </submittedName>
</protein>
<evidence type="ECO:0000256" key="1">
    <source>
        <dbReference type="SAM" id="MobiDB-lite"/>
    </source>
</evidence>
<dbReference type="EMBL" id="QUWK01000005">
    <property type="protein sequence ID" value="RFU95064.1"/>
    <property type="molecule type" value="Genomic_DNA"/>
</dbReference>
<feature type="compositionally biased region" description="Polar residues" evidence="1">
    <location>
        <begin position="170"/>
        <end position="179"/>
    </location>
</feature>
<evidence type="ECO:0000259" key="2">
    <source>
        <dbReference type="Pfam" id="PF13592"/>
    </source>
</evidence>
<comment type="caution">
    <text evidence="3">The sequence shown here is derived from an EMBL/GenBank/DDBJ whole genome shotgun (WGS) entry which is preliminary data.</text>
</comment>
<sequence>MHTRVIDNKASLIIEGKMIVHSTDDAKYQHKVELVLLVLAGLTPSFLSEYCSESKNTITSWVKAVTEKGYESLAIRKPTGRPPKLSHAQLEALKSMLEGDPSAYGYDVWEGKSVSHLVETKFGVKMSVRQCQRLFHTLGFSLQRPQTLPSKGDGQALREDFKKNDGEGKGSQSGDHLPG</sequence>
<proteinExistence type="predicted"/>
<gene>
    <name evidence="3" type="ORF">DYP60_05400</name>
</gene>